<evidence type="ECO:0000313" key="3">
    <source>
        <dbReference type="Proteomes" id="UP001320766"/>
    </source>
</evidence>
<keyword evidence="1" id="KW-1133">Transmembrane helix</keyword>
<comment type="caution">
    <text evidence="2">The sequence shown here is derived from an EMBL/GenBank/DDBJ whole genome shotgun (WGS) entry which is preliminary data.</text>
</comment>
<feature type="transmembrane region" description="Helical" evidence="1">
    <location>
        <begin position="64"/>
        <end position="86"/>
    </location>
</feature>
<sequence>MSNLIVIAYPDVATATTVRDRLLDLQRQNLITMEDVAVVERRPDGKIKLHQSANMTGMGAASGALWGGLIGLLFFMPLFGMALGAAAGAAGGAMTDVGVNDDFMRQVAAKMEPGSAALFVLVVQSTPDKVIPEIQPYGGHILQTSLSQDQEAQLREMVQGAAAPH</sequence>
<keyword evidence="1" id="KW-0812">Transmembrane</keyword>
<evidence type="ECO:0000256" key="1">
    <source>
        <dbReference type="SAM" id="Phobius"/>
    </source>
</evidence>
<dbReference type="InterPro" id="IPR009200">
    <property type="entry name" value="DUF1269_membrane"/>
</dbReference>
<keyword evidence="1" id="KW-0472">Membrane</keyword>
<gene>
    <name evidence="2" type="ORF">HD595_007464</name>
</gene>
<evidence type="ECO:0000313" key="2">
    <source>
        <dbReference type="EMBL" id="MCP2351342.1"/>
    </source>
</evidence>
<protein>
    <submittedName>
        <fullName evidence="2">Membrane protein</fullName>
    </submittedName>
</protein>
<organism evidence="2 3">
    <name type="scientific">Nonomuraea roseoviolacea subsp. carminata</name>
    <dbReference type="NCBI Taxonomy" id="160689"/>
    <lineage>
        <taxon>Bacteria</taxon>
        <taxon>Bacillati</taxon>
        <taxon>Actinomycetota</taxon>
        <taxon>Actinomycetes</taxon>
        <taxon>Streptosporangiales</taxon>
        <taxon>Streptosporangiaceae</taxon>
        <taxon>Nonomuraea</taxon>
    </lineage>
</organism>
<name>A0ABT1KCE0_9ACTN</name>
<dbReference type="EMBL" id="JAMZEC010000001">
    <property type="protein sequence ID" value="MCP2351342.1"/>
    <property type="molecule type" value="Genomic_DNA"/>
</dbReference>
<dbReference type="RefSeq" id="WP_253777568.1">
    <property type="nucleotide sequence ID" value="NZ_BAAAVE010000002.1"/>
</dbReference>
<keyword evidence="3" id="KW-1185">Reference proteome</keyword>
<proteinExistence type="predicted"/>
<reference evidence="2 3" key="1">
    <citation type="submission" date="2022-06" db="EMBL/GenBank/DDBJ databases">
        <title>Sequencing the genomes of 1000 actinobacteria strains.</title>
        <authorList>
            <person name="Klenk H.-P."/>
        </authorList>
    </citation>
    <scope>NUCLEOTIDE SEQUENCE [LARGE SCALE GENOMIC DNA]</scope>
    <source>
        <strain evidence="2 3">DSM 44170</strain>
    </source>
</reference>
<dbReference type="Proteomes" id="UP001320766">
    <property type="component" value="Unassembled WGS sequence"/>
</dbReference>
<dbReference type="Pfam" id="PF06897">
    <property type="entry name" value="DUF1269"/>
    <property type="match status" value="1"/>
</dbReference>
<accession>A0ABT1KCE0</accession>